<keyword evidence="1" id="KW-0472">Membrane</keyword>
<reference evidence="2" key="1">
    <citation type="journal article" date="2021" name="Proc. Natl. Acad. Sci. U.S.A.">
        <title>A Catalog of Tens of Thousands of Viruses from Human Metagenomes Reveals Hidden Associations with Chronic Diseases.</title>
        <authorList>
            <person name="Tisza M.J."/>
            <person name="Buck C.B."/>
        </authorList>
    </citation>
    <scope>NUCLEOTIDE SEQUENCE</scope>
    <source>
        <strain evidence="2">CtkyE7</strain>
    </source>
</reference>
<protein>
    <submittedName>
        <fullName evidence="2">Uncharacterized protein</fullName>
    </submittedName>
</protein>
<name>A0A8S5SRS3_9CAUD</name>
<keyword evidence="1" id="KW-1133">Transmembrane helix</keyword>
<evidence type="ECO:0000313" key="2">
    <source>
        <dbReference type="EMBL" id="DAF53383.1"/>
    </source>
</evidence>
<keyword evidence="1" id="KW-0812">Transmembrane</keyword>
<accession>A0A8S5SRS3</accession>
<evidence type="ECO:0000256" key="1">
    <source>
        <dbReference type="SAM" id="Phobius"/>
    </source>
</evidence>
<organism evidence="2">
    <name type="scientific">Siphoviridae sp. ctkyE7</name>
    <dbReference type="NCBI Taxonomy" id="2827926"/>
    <lineage>
        <taxon>Viruses</taxon>
        <taxon>Duplodnaviria</taxon>
        <taxon>Heunggongvirae</taxon>
        <taxon>Uroviricota</taxon>
        <taxon>Caudoviricetes</taxon>
    </lineage>
</organism>
<sequence length="74" mass="8343">MTDTEEEILKISRGFPAEPYSNTELFNVMAAYLIGGTTIIHGKKIRGVKSRKTNLKRAAALLIHEINRIDEVEE</sequence>
<proteinExistence type="predicted"/>
<dbReference type="EMBL" id="BK032652">
    <property type="protein sequence ID" value="DAF53383.1"/>
    <property type="molecule type" value="Genomic_DNA"/>
</dbReference>
<feature type="transmembrane region" description="Helical" evidence="1">
    <location>
        <begin position="25"/>
        <end position="42"/>
    </location>
</feature>